<sequence length="417" mass="48736">MANKFVSKETNEWFRKNNAPKFTMISIDHHKIVISFSCRNNIHIIYPKKYPKVNIGFIIFEKSALSVPKLKFVEDTQNKFLEKEGSVSQILSYLLSSSEQKKSTRKLSPYNIFVQNNMSAIKKRYPEMNQREIMRGPMSDAWKKEKDKKIILHDEESDSIITKRISLENPDREDVTTSPDCSRTKYEDLSKIEKSDDFMQELTDKYQKNDTIAICETKEWFITKCYFDFSLAGFGYNKIIISLLFDDIEHIIQIKYSQNYVENKKIDKIVEISQTGVEKLEFIQNIQVENVSISKLLSLLRKYLDDAQNIKQTNTNLDLLGNYLTGKSCLISKEIKHGWEDQLATIFPNTFENKNDHHKINLKNKECAICYEIINETYVLVPCGHTSICIDCLSGHRMKKECPICKNKIEKFIKIYD</sequence>
<dbReference type="Gene3D" id="3.30.40.10">
    <property type="entry name" value="Zinc/RING finger domain, C3HC4 (zinc finger)"/>
    <property type="match status" value="1"/>
</dbReference>
<evidence type="ECO:0000313" key="2">
    <source>
        <dbReference type="EMBL" id="QHT00862.1"/>
    </source>
</evidence>
<dbReference type="InterPro" id="IPR047126">
    <property type="entry name" value="RNF141-like"/>
</dbReference>
<dbReference type="InterPro" id="IPR013083">
    <property type="entry name" value="Znf_RING/FYVE/PHD"/>
</dbReference>
<reference evidence="2" key="1">
    <citation type="journal article" date="2020" name="Nature">
        <title>Giant virus diversity and host interactions through global metagenomics.</title>
        <authorList>
            <person name="Schulz F."/>
            <person name="Roux S."/>
            <person name="Paez-Espino D."/>
            <person name="Jungbluth S."/>
            <person name="Walsh D.A."/>
            <person name="Denef V.J."/>
            <person name="McMahon K.D."/>
            <person name="Konstantinidis K.T."/>
            <person name="Eloe-Fadrosh E.A."/>
            <person name="Kyrpides N.C."/>
            <person name="Woyke T."/>
        </authorList>
    </citation>
    <scope>NUCLEOTIDE SEQUENCE</scope>
    <source>
        <strain evidence="2">GVMAG-M-3300020192-26</strain>
    </source>
</reference>
<organism evidence="2">
    <name type="scientific">viral metagenome</name>
    <dbReference type="NCBI Taxonomy" id="1070528"/>
    <lineage>
        <taxon>unclassified sequences</taxon>
        <taxon>metagenomes</taxon>
        <taxon>organismal metagenomes</taxon>
    </lineage>
</organism>
<dbReference type="InterPro" id="IPR001841">
    <property type="entry name" value="Znf_RING"/>
</dbReference>
<feature type="domain" description="RING-type" evidence="1">
    <location>
        <begin position="367"/>
        <end position="406"/>
    </location>
</feature>
<dbReference type="InterPro" id="IPR036910">
    <property type="entry name" value="HMG_box_dom_sf"/>
</dbReference>
<proteinExistence type="predicted"/>
<dbReference type="Gene3D" id="1.10.30.10">
    <property type="entry name" value="High mobility group box domain"/>
    <property type="match status" value="1"/>
</dbReference>
<evidence type="ECO:0000259" key="1">
    <source>
        <dbReference type="PROSITE" id="PS50089"/>
    </source>
</evidence>
<dbReference type="AlphaFoldDB" id="A0A6C0C9U3"/>
<dbReference type="PROSITE" id="PS50089">
    <property type="entry name" value="ZF_RING_2"/>
    <property type="match status" value="1"/>
</dbReference>
<accession>A0A6C0C9U3</accession>
<dbReference type="EMBL" id="MN739360">
    <property type="protein sequence ID" value="QHT00862.1"/>
    <property type="molecule type" value="Genomic_DNA"/>
</dbReference>
<dbReference type="PANTHER" id="PTHR12109">
    <property type="entry name" value="RING FINGER PROTEIN 141-RELATED"/>
    <property type="match status" value="1"/>
</dbReference>
<dbReference type="CDD" id="cd00084">
    <property type="entry name" value="HMG-box_SF"/>
    <property type="match status" value="1"/>
</dbReference>
<dbReference type="SUPFAM" id="SSF57850">
    <property type="entry name" value="RING/U-box"/>
    <property type="match status" value="1"/>
</dbReference>
<dbReference type="Pfam" id="PF13920">
    <property type="entry name" value="zf-C3HC4_3"/>
    <property type="match status" value="1"/>
</dbReference>
<name>A0A6C0C9U3_9ZZZZ</name>
<dbReference type="SMART" id="SM00184">
    <property type="entry name" value="RING"/>
    <property type="match status" value="1"/>
</dbReference>
<dbReference type="SUPFAM" id="SSF47095">
    <property type="entry name" value="HMG-box"/>
    <property type="match status" value="1"/>
</dbReference>
<protein>
    <recommendedName>
        <fullName evidence="1">RING-type domain-containing protein</fullName>
    </recommendedName>
</protein>